<dbReference type="InterPro" id="IPR050294">
    <property type="entry name" value="RnfB_subfamily"/>
</dbReference>
<dbReference type="SUPFAM" id="SSF54862">
    <property type="entry name" value="4Fe-4S ferredoxins"/>
    <property type="match status" value="1"/>
</dbReference>
<comment type="function">
    <text evidence="8">Ferredoxins are iron-sulfur proteins that transfer electrons in a wide variety of metabolic reactions.</text>
</comment>
<keyword evidence="7 8" id="KW-0411">Iron-sulfur</keyword>
<dbReference type="AlphaFoldDB" id="A0A2P4UDR1"/>
<dbReference type="InterPro" id="IPR000813">
    <property type="entry name" value="7Fe_ferredoxin"/>
</dbReference>
<feature type="domain" description="4Fe-4S ferredoxin-type" evidence="10">
    <location>
        <begin position="1"/>
        <end position="26"/>
    </location>
</feature>
<feature type="region of interest" description="Disordered" evidence="9">
    <location>
        <begin position="87"/>
        <end position="110"/>
    </location>
</feature>
<keyword evidence="12" id="KW-1185">Reference proteome</keyword>
<evidence type="ECO:0000256" key="7">
    <source>
        <dbReference type="ARBA" id="ARBA00023014"/>
    </source>
</evidence>
<dbReference type="GO" id="GO:0009055">
    <property type="term" value="F:electron transfer activity"/>
    <property type="evidence" value="ECO:0007669"/>
    <property type="project" value="UniProtKB-UniRule"/>
</dbReference>
<evidence type="ECO:0000256" key="8">
    <source>
        <dbReference type="RuleBase" id="RU365098"/>
    </source>
</evidence>
<evidence type="ECO:0000256" key="2">
    <source>
        <dbReference type="ARBA" id="ARBA00022448"/>
    </source>
</evidence>
<comment type="caution">
    <text evidence="11">The sequence shown here is derived from an EMBL/GenBank/DDBJ whole genome shotgun (WGS) entry which is preliminary data.</text>
</comment>
<dbReference type="EMBL" id="MTBP01000003">
    <property type="protein sequence ID" value="POM23171.1"/>
    <property type="molecule type" value="Genomic_DNA"/>
</dbReference>
<evidence type="ECO:0000256" key="6">
    <source>
        <dbReference type="ARBA" id="ARBA00023004"/>
    </source>
</evidence>
<evidence type="ECO:0000256" key="4">
    <source>
        <dbReference type="ARBA" id="ARBA00022723"/>
    </source>
</evidence>
<keyword evidence="3 8" id="KW-0004">4Fe-4S</keyword>
<comment type="cofactor">
    <cofactor evidence="1 8">
        <name>[4Fe-4S] cluster</name>
        <dbReference type="ChEBI" id="CHEBI:49883"/>
    </cofactor>
</comment>
<dbReference type="GO" id="GO:0051538">
    <property type="term" value="F:3 iron, 4 sulfur cluster binding"/>
    <property type="evidence" value="ECO:0007669"/>
    <property type="project" value="UniProtKB-UniRule"/>
</dbReference>
<feature type="domain" description="4Fe-4S ferredoxin-type" evidence="10">
    <location>
        <begin position="31"/>
        <end position="60"/>
    </location>
</feature>
<dbReference type="Gene3D" id="3.30.70.20">
    <property type="match status" value="1"/>
</dbReference>
<keyword evidence="6 8" id="KW-0408">Iron</keyword>
<keyword evidence="4 8" id="KW-0479">Metal-binding</keyword>
<evidence type="ECO:0000313" key="12">
    <source>
        <dbReference type="Proteomes" id="UP000242367"/>
    </source>
</evidence>
<proteinExistence type="predicted"/>
<dbReference type="GO" id="GO:0046872">
    <property type="term" value="F:metal ion binding"/>
    <property type="evidence" value="ECO:0007669"/>
    <property type="project" value="UniProtKB-UniRule"/>
</dbReference>
<sequence length="110" mass="11447">MAYVINERCIGELDGSCVDVCPVDCIYEGLTKRYINPGECIDCGACLPECPVDAIVAPTEGPDPIWIDDNAAFFAVPLPGRDAPLGSPGGAYGTGGIGVDTPLVTSRTKE</sequence>
<dbReference type="PRINTS" id="PR00354">
    <property type="entry name" value="7FE8SFRDOXIN"/>
</dbReference>
<dbReference type="InterPro" id="IPR017900">
    <property type="entry name" value="4Fe4S_Fe_S_CS"/>
</dbReference>
<gene>
    <name evidence="11" type="primary">fdxA</name>
    <name evidence="11" type="ORF">BTM25_43230</name>
</gene>
<dbReference type="PROSITE" id="PS00198">
    <property type="entry name" value="4FE4S_FER_1"/>
    <property type="match status" value="1"/>
</dbReference>
<accession>A0A2P4UDR1</accession>
<comment type="cofactor">
    <cofactor evidence="8">
        <name>[3Fe-4S] cluster</name>
        <dbReference type="ChEBI" id="CHEBI:21137"/>
    </cofactor>
    <text evidence="8">Binds 1 [3Fe-4S] cluster.</text>
</comment>
<dbReference type="PANTHER" id="PTHR42859:SF2">
    <property type="entry name" value="FERREDOXIN"/>
    <property type="match status" value="1"/>
</dbReference>
<dbReference type="Pfam" id="PF00037">
    <property type="entry name" value="Fer4"/>
    <property type="match status" value="1"/>
</dbReference>
<keyword evidence="5 8" id="KW-0249">Electron transport</keyword>
<dbReference type="PANTHER" id="PTHR42859">
    <property type="entry name" value="OXIDOREDUCTASE"/>
    <property type="match status" value="1"/>
</dbReference>
<name>A0A2P4UDR1_9ACTN</name>
<evidence type="ECO:0000259" key="10">
    <source>
        <dbReference type="PROSITE" id="PS51379"/>
    </source>
</evidence>
<evidence type="ECO:0000256" key="5">
    <source>
        <dbReference type="ARBA" id="ARBA00022982"/>
    </source>
</evidence>
<dbReference type="GO" id="GO:0051539">
    <property type="term" value="F:4 iron, 4 sulfur cluster binding"/>
    <property type="evidence" value="ECO:0007669"/>
    <property type="project" value="UniProtKB-UniRule"/>
</dbReference>
<evidence type="ECO:0000256" key="1">
    <source>
        <dbReference type="ARBA" id="ARBA00001966"/>
    </source>
</evidence>
<keyword evidence="8" id="KW-0003">3Fe-4S</keyword>
<evidence type="ECO:0000256" key="3">
    <source>
        <dbReference type="ARBA" id="ARBA00022485"/>
    </source>
</evidence>
<feature type="compositionally biased region" description="Gly residues" evidence="9">
    <location>
        <begin position="87"/>
        <end position="98"/>
    </location>
</feature>
<reference evidence="11 12" key="1">
    <citation type="journal article" date="2017" name="Chemistry">
        <title>Isolation, Biosynthesis and Chemical Modifications of Rubterolones A-F: Rare Tropolone Alkaloids from Actinomadura sp. 5-2.</title>
        <authorList>
            <person name="Guo H."/>
            <person name="Benndorf R."/>
            <person name="Leichnitz D."/>
            <person name="Klassen J.L."/>
            <person name="Vollmers J."/>
            <person name="Gorls H."/>
            <person name="Steinacker M."/>
            <person name="Weigel C."/>
            <person name="Dahse H.M."/>
            <person name="Kaster A.K."/>
            <person name="de Beer Z.W."/>
            <person name="Poulsen M."/>
            <person name="Beemelmanns C."/>
        </authorList>
    </citation>
    <scope>NUCLEOTIDE SEQUENCE [LARGE SCALE GENOMIC DNA]</scope>
    <source>
        <strain evidence="11 12">5-2</strain>
    </source>
</reference>
<dbReference type="RefSeq" id="WP_103564842.1">
    <property type="nucleotide sequence ID" value="NZ_MTBP01000003.1"/>
</dbReference>
<organism evidence="11 12">
    <name type="scientific">Actinomadura rubteroloni</name>
    <dbReference type="NCBI Taxonomy" id="1926885"/>
    <lineage>
        <taxon>Bacteria</taxon>
        <taxon>Bacillati</taxon>
        <taxon>Actinomycetota</taxon>
        <taxon>Actinomycetes</taxon>
        <taxon>Streptosporangiales</taxon>
        <taxon>Thermomonosporaceae</taxon>
        <taxon>Actinomadura</taxon>
    </lineage>
</organism>
<evidence type="ECO:0000313" key="11">
    <source>
        <dbReference type="EMBL" id="POM23171.1"/>
    </source>
</evidence>
<dbReference type="InterPro" id="IPR017896">
    <property type="entry name" value="4Fe4S_Fe-S-bd"/>
</dbReference>
<dbReference type="Proteomes" id="UP000242367">
    <property type="component" value="Unassembled WGS sequence"/>
</dbReference>
<keyword evidence="2 8" id="KW-0813">Transport</keyword>
<dbReference type="PROSITE" id="PS51379">
    <property type="entry name" value="4FE4S_FER_2"/>
    <property type="match status" value="2"/>
</dbReference>
<evidence type="ECO:0000256" key="9">
    <source>
        <dbReference type="SAM" id="MobiDB-lite"/>
    </source>
</evidence>
<protein>
    <recommendedName>
        <fullName evidence="8">Ferredoxin</fullName>
    </recommendedName>
</protein>